<evidence type="ECO:0000313" key="2">
    <source>
        <dbReference type="Proteomes" id="UP001056120"/>
    </source>
</evidence>
<protein>
    <submittedName>
        <fullName evidence="1">Uncharacterized protein</fullName>
    </submittedName>
</protein>
<comment type="caution">
    <text evidence="1">The sequence shown here is derived from an EMBL/GenBank/DDBJ whole genome shotgun (WGS) entry which is preliminary data.</text>
</comment>
<proteinExistence type="predicted"/>
<gene>
    <name evidence="1" type="ORF">L1987_85452</name>
</gene>
<reference evidence="1 2" key="2">
    <citation type="journal article" date="2022" name="Mol. Ecol. Resour.">
        <title>The genomes of chicory, endive, great burdock and yacon provide insights into Asteraceae paleo-polyploidization history and plant inulin production.</title>
        <authorList>
            <person name="Fan W."/>
            <person name="Wang S."/>
            <person name="Wang H."/>
            <person name="Wang A."/>
            <person name="Jiang F."/>
            <person name="Liu H."/>
            <person name="Zhao H."/>
            <person name="Xu D."/>
            <person name="Zhang Y."/>
        </authorList>
    </citation>
    <scope>NUCLEOTIDE SEQUENCE [LARGE SCALE GENOMIC DNA]</scope>
    <source>
        <strain evidence="2">cv. Yunnan</strain>
        <tissue evidence="1">Leaves</tissue>
    </source>
</reference>
<keyword evidence="2" id="KW-1185">Reference proteome</keyword>
<reference evidence="2" key="1">
    <citation type="journal article" date="2022" name="Mol. Ecol. Resour.">
        <title>The genomes of chicory, endive, great burdock and yacon provide insights into Asteraceae palaeo-polyploidization history and plant inulin production.</title>
        <authorList>
            <person name="Fan W."/>
            <person name="Wang S."/>
            <person name="Wang H."/>
            <person name="Wang A."/>
            <person name="Jiang F."/>
            <person name="Liu H."/>
            <person name="Zhao H."/>
            <person name="Xu D."/>
            <person name="Zhang Y."/>
        </authorList>
    </citation>
    <scope>NUCLEOTIDE SEQUENCE [LARGE SCALE GENOMIC DNA]</scope>
    <source>
        <strain evidence="2">cv. Yunnan</strain>
    </source>
</reference>
<organism evidence="1 2">
    <name type="scientific">Smallanthus sonchifolius</name>
    <dbReference type="NCBI Taxonomy" id="185202"/>
    <lineage>
        <taxon>Eukaryota</taxon>
        <taxon>Viridiplantae</taxon>
        <taxon>Streptophyta</taxon>
        <taxon>Embryophyta</taxon>
        <taxon>Tracheophyta</taxon>
        <taxon>Spermatophyta</taxon>
        <taxon>Magnoliopsida</taxon>
        <taxon>eudicotyledons</taxon>
        <taxon>Gunneridae</taxon>
        <taxon>Pentapetalae</taxon>
        <taxon>asterids</taxon>
        <taxon>campanulids</taxon>
        <taxon>Asterales</taxon>
        <taxon>Asteraceae</taxon>
        <taxon>Asteroideae</taxon>
        <taxon>Heliantheae alliance</taxon>
        <taxon>Millerieae</taxon>
        <taxon>Smallanthus</taxon>
    </lineage>
</organism>
<evidence type="ECO:0000313" key="1">
    <source>
        <dbReference type="EMBL" id="KAI3675856.1"/>
    </source>
</evidence>
<sequence length="181" mass="17870">MAANTGILILCISAMVMNVCLVESAHRTGAPAPAADCSTVILNMADCLSYVSAGSTVKKPEGTCCSGLKTVLKTDAECLCEAFKSSAQLGVSLNITKALALPAACHINAPSATNCGISPGTATAPAQTPMGVGEAPIMAAAGPSMALAPTPAAQIAGSSVLAVSSGSVLLSMLLAAYFYSC</sequence>
<dbReference type="EMBL" id="CM042046">
    <property type="protein sequence ID" value="KAI3675856.1"/>
    <property type="molecule type" value="Genomic_DNA"/>
</dbReference>
<accession>A0ACB8XWS3</accession>
<dbReference type="Proteomes" id="UP001056120">
    <property type="component" value="Linkage Group LG29"/>
</dbReference>
<name>A0ACB8XWS3_9ASTR</name>